<proteinExistence type="predicted"/>
<dbReference type="Proteomes" id="UP000719412">
    <property type="component" value="Unassembled WGS sequence"/>
</dbReference>
<feature type="region of interest" description="Disordered" evidence="1">
    <location>
        <begin position="33"/>
        <end position="74"/>
    </location>
</feature>
<organism evidence="2 3">
    <name type="scientific">Tenebrio molitor</name>
    <name type="common">Yellow mealworm beetle</name>
    <dbReference type="NCBI Taxonomy" id="7067"/>
    <lineage>
        <taxon>Eukaryota</taxon>
        <taxon>Metazoa</taxon>
        <taxon>Ecdysozoa</taxon>
        <taxon>Arthropoda</taxon>
        <taxon>Hexapoda</taxon>
        <taxon>Insecta</taxon>
        <taxon>Pterygota</taxon>
        <taxon>Neoptera</taxon>
        <taxon>Endopterygota</taxon>
        <taxon>Coleoptera</taxon>
        <taxon>Polyphaga</taxon>
        <taxon>Cucujiformia</taxon>
        <taxon>Tenebrionidae</taxon>
        <taxon>Tenebrio</taxon>
    </lineage>
</organism>
<accession>A0A8J6LEZ4</accession>
<evidence type="ECO:0000256" key="1">
    <source>
        <dbReference type="SAM" id="MobiDB-lite"/>
    </source>
</evidence>
<evidence type="ECO:0000313" key="2">
    <source>
        <dbReference type="EMBL" id="KAH0818930.1"/>
    </source>
</evidence>
<name>A0A8J6LEZ4_TENMO</name>
<reference evidence="2" key="2">
    <citation type="submission" date="2021-08" db="EMBL/GenBank/DDBJ databases">
        <authorList>
            <person name="Eriksson T."/>
        </authorList>
    </citation>
    <scope>NUCLEOTIDE SEQUENCE</scope>
    <source>
        <strain evidence="2">Stoneville</strain>
        <tissue evidence="2">Whole head</tissue>
    </source>
</reference>
<comment type="caution">
    <text evidence="2">The sequence shown here is derived from an EMBL/GenBank/DDBJ whole genome shotgun (WGS) entry which is preliminary data.</text>
</comment>
<reference evidence="2" key="1">
    <citation type="journal article" date="2020" name="J Insects Food Feed">
        <title>The yellow mealworm (Tenebrio molitor) genome: a resource for the emerging insects as food and feed industry.</title>
        <authorList>
            <person name="Eriksson T."/>
            <person name="Andere A."/>
            <person name="Kelstrup H."/>
            <person name="Emery V."/>
            <person name="Picard C."/>
        </authorList>
    </citation>
    <scope>NUCLEOTIDE SEQUENCE</scope>
    <source>
        <strain evidence="2">Stoneville</strain>
        <tissue evidence="2">Whole head</tissue>
    </source>
</reference>
<dbReference type="AlphaFoldDB" id="A0A8J6LEZ4"/>
<sequence>MLFSWSNKKIETLATLHEDQRGADYLNRVHRIRPGTRVSSGRQYPDSALNRAPPPPQPRVYGRAQPPSPQKDRAEPAERILIPIPIPIPIINPTLLAPVLNRLPIQPPPPTPLPTPDFPFAPLVSEPGHPLFPARSLPYERTRPPPIPPTGSRYTPATPLHPDPLSRSLALSTPPRGSSRADQRKYEHTLISLATVDIPQVDLRQLDAVAATSFRASSFRCPIDVTPRKLPNRTKLLANYLVCSVALALVLFK</sequence>
<protein>
    <submittedName>
        <fullName evidence="2">Uncharacterized protein</fullName>
    </submittedName>
</protein>
<gene>
    <name evidence="2" type="ORF">GEV33_003861</name>
</gene>
<evidence type="ECO:0000313" key="3">
    <source>
        <dbReference type="Proteomes" id="UP000719412"/>
    </source>
</evidence>
<dbReference type="EMBL" id="JABDTM020016250">
    <property type="protein sequence ID" value="KAH0818930.1"/>
    <property type="molecule type" value="Genomic_DNA"/>
</dbReference>
<feature type="region of interest" description="Disordered" evidence="1">
    <location>
        <begin position="131"/>
        <end position="183"/>
    </location>
</feature>
<keyword evidence="3" id="KW-1185">Reference proteome</keyword>